<accession>A0AAD9RN72</accession>
<dbReference type="Pfam" id="PF00531">
    <property type="entry name" value="Death"/>
    <property type="match status" value="1"/>
</dbReference>
<dbReference type="Proteomes" id="UP001258017">
    <property type="component" value="Unassembled WGS sequence"/>
</dbReference>
<dbReference type="SUPFAM" id="SSF47986">
    <property type="entry name" value="DEATH domain"/>
    <property type="match status" value="1"/>
</dbReference>
<comment type="caution">
    <text evidence="3">The sequence shown here is derived from an EMBL/GenBank/DDBJ whole genome shotgun (WGS) entry which is preliminary data.</text>
</comment>
<evidence type="ECO:0000259" key="2">
    <source>
        <dbReference type="PROSITE" id="PS50017"/>
    </source>
</evidence>
<dbReference type="Gene3D" id="1.10.533.10">
    <property type="entry name" value="Death Domain, Fas"/>
    <property type="match status" value="1"/>
</dbReference>
<gene>
    <name evidence="3" type="ORF">KPH14_008925</name>
</gene>
<dbReference type="InterPro" id="IPR000488">
    <property type="entry name" value="Death_dom"/>
</dbReference>
<organism evidence="3 4">
    <name type="scientific">Odynerus spinipes</name>
    <dbReference type="NCBI Taxonomy" id="1348599"/>
    <lineage>
        <taxon>Eukaryota</taxon>
        <taxon>Metazoa</taxon>
        <taxon>Ecdysozoa</taxon>
        <taxon>Arthropoda</taxon>
        <taxon>Hexapoda</taxon>
        <taxon>Insecta</taxon>
        <taxon>Pterygota</taxon>
        <taxon>Neoptera</taxon>
        <taxon>Endopterygota</taxon>
        <taxon>Hymenoptera</taxon>
        <taxon>Apocrita</taxon>
        <taxon>Aculeata</taxon>
        <taxon>Vespoidea</taxon>
        <taxon>Vespidae</taxon>
        <taxon>Eumeninae</taxon>
        <taxon>Odynerus</taxon>
    </lineage>
</organism>
<reference evidence="3" key="2">
    <citation type="journal article" date="2023" name="Commun. Biol.">
        <title>Intrasexual cuticular hydrocarbon dimorphism in a wasp sheds light on hydrocarbon biosynthesis genes in Hymenoptera.</title>
        <authorList>
            <person name="Moris V.C."/>
            <person name="Podsiadlowski L."/>
            <person name="Martin S."/>
            <person name="Oeyen J.P."/>
            <person name="Donath A."/>
            <person name="Petersen M."/>
            <person name="Wilbrandt J."/>
            <person name="Misof B."/>
            <person name="Liedtke D."/>
            <person name="Thamm M."/>
            <person name="Scheiner R."/>
            <person name="Schmitt T."/>
            <person name="Niehuis O."/>
        </authorList>
    </citation>
    <scope>NUCLEOTIDE SEQUENCE</scope>
    <source>
        <strain evidence="3">GBR_01_08_01A</strain>
    </source>
</reference>
<keyword evidence="4" id="KW-1185">Reference proteome</keyword>
<feature type="domain" description="Death" evidence="2">
    <location>
        <begin position="69"/>
        <end position="152"/>
    </location>
</feature>
<dbReference type="AlphaFoldDB" id="A0AAD9RN72"/>
<dbReference type="InterPro" id="IPR011029">
    <property type="entry name" value="DEATH-like_dom_sf"/>
</dbReference>
<protein>
    <recommendedName>
        <fullName evidence="2">Death domain-containing protein</fullName>
    </recommendedName>
</protein>
<dbReference type="CDD" id="cd01670">
    <property type="entry name" value="Death"/>
    <property type="match status" value="1"/>
</dbReference>
<dbReference type="PROSITE" id="PS50017">
    <property type="entry name" value="DEATH_DOMAIN"/>
    <property type="match status" value="1"/>
</dbReference>
<reference evidence="3" key="1">
    <citation type="submission" date="2021-08" db="EMBL/GenBank/DDBJ databases">
        <authorList>
            <person name="Misof B."/>
            <person name="Oliver O."/>
            <person name="Podsiadlowski L."/>
            <person name="Donath A."/>
            <person name="Peters R."/>
            <person name="Mayer C."/>
            <person name="Rust J."/>
            <person name="Gunkel S."/>
            <person name="Lesny P."/>
            <person name="Martin S."/>
            <person name="Oeyen J.P."/>
            <person name="Petersen M."/>
            <person name="Panagiotis P."/>
            <person name="Wilbrandt J."/>
            <person name="Tanja T."/>
        </authorList>
    </citation>
    <scope>NUCLEOTIDE SEQUENCE</scope>
    <source>
        <strain evidence="3">GBR_01_08_01A</strain>
        <tissue evidence="3">Thorax + abdomen</tissue>
    </source>
</reference>
<feature type="region of interest" description="Disordered" evidence="1">
    <location>
        <begin position="1"/>
        <end position="30"/>
    </location>
</feature>
<proteinExistence type="predicted"/>
<evidence type="ECO:0000313" key="3">
    <source>
        <dbReference type="EMBL" id="KAK2582840.1"/>
    </source>
</evidence>
<evidence type="ECO:0000313" key="4">
    <source>
        <dbReference type="Proteomes" id="UP001258017"/>
    </source>
</evidence>
<dbReference type="GO" id="GO:0007165">
    <property type="term" value="P:signal transduction"/>
    <property type="evidence" value="ECO:0007669"/>
    <property type="project" value="InterPro"/>
</dbReference>
<sequence length="157" mass="18599">MYLNDNIQPSTSNHDQETCDQTRAPNSYTPKLNKISDLSGSCMHKAAHETQHNYTTQENSLYDKESKLKQIVVLKICEQLGRSWRDVCRYMDLKEYQIDEIQNKYPYNLKEQSFQALQICISEYDSNWKINILHALEKGRRKDIKEFVEKILLCKEM</sequence>
<name>A0AAD9RN72_9HYME</name>
<evidence type="ECO:0000256" key="1">
    <source>
        <dbReference type="SAM" id="MobiDB-lite"/>
    </source>
</evidence>
<dbReference type="EMBL" id="JAIFRP010000030">
    <property type="protein sequence ID" value="KAK2582840.1"/>
    <property type="molecule type" value="Genomic_DNA"/>
</dbReference>